<dbReference type="InterPro" id="IPR029044">
    <property type="entry name" value="Nucleotide-diphossugar_trans"/>
</dbReference>
<keyword evidence="1" id="KW-0175">Coiled coil</keyword>
<evidence type="ECO:0000256" key="1">
    <source>
        <dbReference type="SAM" id="Coils"/>
    </source>
</evidence>
<name>A0A975GK82_9BACT</name>
<evidence type="ECO:0008006" key="4">
    <source>
        <dbReference type="Google" id="ProtNLM"/>
    </source>
</evidence>
<dbReference type="Gene3D" id="3.90.550.10">
    <property type="entry name" value="Spore Coat Polysaccharide Biosynthesis Protein SpsA, Chain A"/>
    <property type="match status" value="1"/>
</dbReference>
<feature type="coiled-coil region" evidence="1">
    <location>
        <begin position="280"/>
        <end position="307"/>
    </location>
</feature>
<dbReference type="EMBL" id="CP061800">
    <property type="protein sequence ID" value="QTA84464.1"/>
    <property type="molecule type" value="Genomic_DNA"/>
</dbReference>
<dbReference type="AlphaFoldDB" id="A0A975GK82"/>
<evidence type="ECO:0000313" key="2">
    <source>
        <dbReference type="EMBL" id="QTA84464.1"/>
    </source>
</evidence>
<gene>
    <name evidence="2" type="ORF">dnm_004600</name>
</gene>
<keyword evidence="3" id="KW-1185">Reference proteome</keyword>
<reference evidence="2" key="1">
    <citation type="journal article" date="2021" name="Microb. Physiol.">
        <title>Proteogenomic Insights into the Physiology of Marine, Sulfate-Reducing, Filamentous Desulfonema limicola and Desulfonema magnum.</title>
        <authorList>
            <person name="Schnaars V."/>
            <person name="Wohlbrand L."/>
            <person name="Scheve S."/>
            <person name="Hinrichs C."/>
            <person name="Reinhardt R."/>
            <person name="Rabus R."/>
        </authorList>
    </citation>
    <scope>NUCLEOTIDE SEQUENCE</scope>
    <source>
        <strain evidence="2">4be13</strain>
    </source>
</reference>
<dbReference type="KEGG" id="dmm:dnm_004600"/>
<organism evidence="2 3">
    <name type="scientific">Desulfonema magnum</name>
    <dbReference type="NCBI Taxonomy" id="45655"/>
    <lineage>
        <taxon>Bacteria</taxon>
        <taxon>Pseudomonadati</taxon>
        <taxon>Thermodesulfobacteriota</taxon>
        <taxon>Desulfobacteria</taxon>
        <taxon>Desulfobacterales</taxon>
        <taxon>Desulfococcaceae</taxon>
        <taxon>Desulfonema</taxon>
    </lineage>
</organism>
<dbReference type="RefSeq" id="WP_207680943.1">
    <property type="nucleotide sequence ID" value="NZ_CP061800.1"/>
</dbReference>
<evidence type="ECO:0000313" key="3">
    <source>
        <dbReference type="Proteomes" id="UP000663722"/>
    </source>
</evidence>
<protein>
    <recommendedName>
        <fullName evidence="4">Glycosyltransferase 2-like domain-containing protein</fullName>
    </recommendedName>
</protein>
<dbReference type="SUPFAM" id="SSF53448">
    <property type="entry name" value="Nucleotide-diphospho-sugar transferases"/>
    <property type="match status" value="1"/>
</dbReference>
<sequence length="350" mass="40173">MNDRRMTSSLKNTKAAEYAFAVIIRTTGKRNDSLAEALQSVAFQHLKCLAVVVTHGTDTQILSEVDSVCKEINTLDYVLLHATDTHKKRGYPLNVGLDYCYNCGFTFDAIFFLDDDDIVYPFFTQKMRQAFDATDADVIYSASNQRHLGSQPEEAYRPKHISYLFIENFIPINSYSVCFRSLKENNLLFDESLEYTEDWHFLLRLLEKGLRFEALHETLSEFRMTSDGNAPVKQHPDIWKKASLEIRSYINKTKFPVNGYVLASSVMSINPRVPAQDAQIISLQNQVSRLEAQIGQLTKEKGELEAELVCYHQLPKTFSEMIWIAFKAGFRRIRQMLVHMKTAFRGSSDT</sequence>
<accession>A0A975GK82</accession>
<dbReference type="Proteomes" id="UP000663722">
    <property type="component" value="Chromosome"/>
</dbReference>
<proteinExistence type="predicted"/>